<reference evidence="1 2" key="1">
    <citation type="submission" date="2017-04" db="EMBL/GenBank/DDBJ databases">
        <title>Draft genome sequence of Zooshikella ganghwensis VG4 isolated from Red Sea sediments.</title>
        <authorList>
            <person name="Rehman Z."/>
            <person name="Alam I."/>
            <person name="Kamau A."/>
            <person name="Bajic V."/>
            <person name="Leiknes T."/>
        </authorList>
    </citation>
    <scope>NUCLEOTIDE SEQUENCE [LARGE SCALE GENOMIC DNA]</scope>
    <source>
        <strain evidence="1 2">VG4</strain>
    </source>
</reference>
<evidence type="ECO:0008006" key="3">
    <source>
        <dbReference type="Google" id="ProtNLM"/>
    </source>
</evidence>
<evidence type="ECO:0000313" key="2">
    <source>
        <dbReference type="Proteomes" id="UP000257039"/>
    </source>
</evidence>
<dbReference type="AlphaFoldDB" id="A0A4P9VG26"/>
<dbReference type="SUPFAM" id="SSF103088">
    <property type="entry name" value="OmpA-like"/>
    <property type="match status" value="1"/>
</dbReference>
<comment type="caution">
    <text evidence="1">The sequence shown here is derived from an EMBL/GenBank/DDBJ whole genome shotgun (WGS) entry which is preliminary data.</text>
</comment>
<organism evidence="1 2">
    <name type="scientific">Zooshikella ganghwensis</name>
    <dbReference type="NCBI Taxonomy" id="202772"/>
    <lineage>
        <taxon>Bacteria</taxon>
        <taxon>Pseudomonadati</taxon>
        <taxon>Pseudomonadota</taxon>
        <taxon>Gammaproteobacteria</taxon>
        <taxon>Oceanospirillales</taxon>
        <taxon>Zooshikellaceae</taxon>
        <taxon>Zooshikella</taxon>
    </lineage>
</organism>
<evidence type="ECO:0000313" key="1">
    <source>
        <dbReference type="EMBL" id="RDH41324.1"/>
    </source>
</evidence>
<keyword evidence="2" id="KW-1185">Reference proteome</keyword>
<dbReference type="PROSITE" id="PS51257">
    <property type="entry name" value="PROKAR_LIPOPROTEIN"/>
    <property type="match status" value="1"/>
</dbReference>
<sequence length="195" mass="21370">MKKTVFLVSGLVLVGCNTQHLNLQDASIFKLQQRNVIERDLTRPAPTFTTTPIEEPAPVEHIEVPSPKAIPIKQQARYFIDFANDSVAVTNYKQTMASLLPALKGKQVFIIGHSHGHSHVGTSTLAVKRAKAVKYLLEGHGIPAQTLHTLAFWSETGRDFAPAKGVQVVALDSQKSTLDEVLLSFNAEHNSRPQG</sequence>
<name>A0A4P9VG26_9GAMM</name>
<accession>A0A4P9VG26</accession>
<dbReference type="EMBL" id="NDXW01000010">
    <property type="protein sequence ID" value="RDH41324.1"/>
    <property type="molecule type" value="Genomic_DNA"/>
</dbReference>
<dbReference type="RefSeq" id="WP_094789951.1">
    <property type="nucleotide sequence ID" value="NZ_NDXW01000010.1"/>
</dbReference>
<dbReference type="InterPro" id="IPR036737">
    <property type="entry name" value="OmpA-like_sf"/>
</dbReference>
<protein>
    <recommendedName>
        <fullName evidence="3">OmpA-like domain-containing protein</fullName>
    </recommendedName>
</protein>
<proteinExistence type="predicted"/>
<gene>
    <name evidence="1" type="ORF">B9G39_29075</name>
</gene>
<dbReference type="Proteomes" id="UP000257039">
    <property type="component" value="Unassembled WGS sequence"/>
</dbReference>